<dbReference type="InParanoid" id="F7WBD0"/>
<dbReference type="OMA" id="KSPNEDW"/>
<dbReference type="eggNOG" id="ENOG502RJCM">
    <property type="taxonomic scope" value="Eukaryota"/>
</dbReference>
<dbReference type="HOGENOM" id="CLU_994323_0_0_1"/>
<sequence>MPFKERSFPPGWRPLDDIEHWPFETEDGLRIACEELGIRVDDDEGFSMDGVGCLNSLMEHYGLPNRDAGSCAVHDMQDEKVYNEFLSEAEKSRYNLGERMHGYCKHILYVLRFILNCPPELPFRDAFNLQEYHDVFAHSYPAQALKNAKSPNEDWRKVLDRIPHDGVEAIYYFLQEDELLVCLNCFRSICYGHSARPCHGCGNLVHTSGCQKDMPTIKSNIVLLHHPRPKSRNCAVCRDKLEWEAWTRSRAPPLSGDYQSCEEQMKEEPLESKLGRIKYRRMGNIMYRGSGTLIE</sequence>
<dbReference type="Proteomes" id="UP000001881">
    <property type="component" value="Unassembled WGS sequence"/>
</dbReference>
<reference evidence="1 2" key="1">
    <citation type="journal article" date="2010" name="PLoS Genet.">
        <title>De novo assembly of a 40 Mb eukaryotic genome from short sequence reads: Sordaria macrospora, a model organism for fungal morphogenesis.</title>
        <authorList>
            <person name="Nowrousian M."/>
            <person name="Stajich J."/>
            <person name="Chu M."/>
            <person name="Engh I."/>
            <person name="Espagne E."/>
            <person name="Halliday K."/>
            <person name="Kamerewerd J."/>
            <person name="Kempken F."/>
            <person name="Knab B."/>
            <person name="Kuo H.C."/>
            <person name="Osiewacz H.D."/>
            <person name="Poeggeler S."/>
            <person name="Read N."/>
            <person name="Seiler S."/>
            <person name="Smith K."/>
            <person name="Zickler D."/>
            <person name="Kueck U."/>
            <person name="Freitag M."/>
        </authorList>
    </citation>
    <scope>NUCLEOTIDE SEQUENCE [LARGE SCALE GENOMIC DNA]</scope>
    <source>
        <strain evidence="2">ATCC MYA-333 / DSM 997 / K(L3346) / K-hell</strain>
        <tissue evidence="1">Mycelium</tissue>
    </source>
</reference>
<dbReference type="OrthoDB" id="10302605at2759"/>
<dbReference type="AlphaFoldDB" id="F7WBD0"/>
<name>F7WBD0_SORMK</name>
<evidence type="ECO:0000313" key="2">
    <source>
        <dbReference type="Proteomes" id="UP000001881"/>
    </source>
</evidence>
<accession>F7WBD0</accession>
<comment type="caution">
    <text evidence="1">The sequence shown here is derived from an EMBL/GenBank/DDBJ whole genome shotgun (WGS) entry which is preliminary data.</text>
</comment>
<organism evidence="1 2">
    <name type="scientific">Sordaria macrospora (strain ATCC MYA-333 / DSM 997 / K(L3346) / K-hell)</name>
    <dbReference type="NCBI Taxonomy" id="771870"/>
    <lineage>
        <taxon>Eukaryota</taxon>
        <taxon>Fungi</taxon>
        <taxon>Dikarya</taxon>
        <taxon>Ascomycota</taxon>
        <taxon>Pezizomycotina</taxon>
        <taxon>Sordariomycetes</taxon>
        <taxon>Sordariomycetidae</taxon>
        <taxon>Sordariales</taxon>
        <taxon>Sordariaceae</taxon>
        <taxon>Sordaria</taxon>
    </lineage>
</organism>
<proteinExistence type="predicted"/>
<dbReference type="VEuPathDB" id="FungiDB:SMAC_09136"/>
<gene>
    <name evidence="1" type="ORF">SMAC_09136</name>
</gene>
<keyword evidence="2" id="KW-1185">Reference proteome</keyword>
<dbReference type="EMBL" id="CABT02000073">
    <property type="protein sequence ID" value="CCC14408.1"/>
    <property type="molecule type" value="Genomic_DNA"/>
</dbReference>
<protein>
    <submittedName>
        <fullName evidence="1">WGS project CABT00000000 data, contig 2.73</fullName>
    </submittedName>
</protein>
<evidence type="ECO:0000313" key="1">
    <source>
        <dbReference type="EMBL" id="CCC14408.1"/>
    </source>
</evidence>